<evidence type="ECO:0008006" key="3">
    <source>
        <dbReference type="Google" id="ProtNLM"/>
    </source>
</evidence>
<organism evidence="1 2">
    <name type="scientific">Cymbomonas tetramitiformis</name>
    <dbReference type="NCBI Taxonomy" id="36881"/>
    <lineage>
        <taxon>Eukaryota</taxon>
        <taxon>Viridiplantae</taxon>
        <taxon>Chlorophyta</taxon>
        <taxon>Pyramimonadophyceae</taxon>
        <taxon>Pyramimonadales</taxon>
        <taxon>Pyramimonadaceae</taxon>
        <taxon>Cymbomonas</taxon>
    </lineage>
</organism>
<dbReference type="InterPro" id="IPR010237">
    <property type="entry name" value="Pyr-5-nucltdase"/>
</dbReference>
<dbReference type="AlphaFoldDB" id="A0AAE0BBZ4"/>
<evidence type="ECO:0000313" key="1">
    <source>
        <dbReference type="EMBL" id="KAK3233022.1"/>
    </source>
</evidence>
<evidence type="ECO:0000313" key="2">
    <source>
        <dbReference type="Proteomes" id="UP001190700"/>
    </source>
</evidence>
<dbReference type="PANTHER" id="PTHR12725">
    <property type="entry name" value="HALOACID DEHALOGENASE-LIKE HYDROLASE"/>
    <property type="match status" value="1"/>
</dbReference>
<dbReference type="InterPro" id="IPR006439">
    <property type="entry name" value="HAD-SF_hydro_IA"/>
</dbReference>
<dbReference type="InterPro" id="IPR023214">
    <property type="entry name" value="HAD_sf"/>
</dbReference>
<protein>
    <recommendedName>
        <fullName evidence="3">Pyrimidine 5-nucleotidase</fullName>
    </recommendedName>
</protein>
<reference evidence="1 2" key="1">
    <citation type="journal article" date="2015" name="Genome Biol. Evol.">
        <title>Comparative Genomics of a Bacterivorous Green Alga Reveals Evolutionary Causalities and Consequences of Phago-Mixotrophic Mode of Nutrition.</title>
        <authorList>
            <person name="Burns J.A."/>
            <person name="Paasch A."/>
            <person name="Narechania A."/>
            <person name="Kim E."/>
        </authorList>
    </citation>
    <scope>NUCLEOTIDE SEQUENCE [LARGE SCALE GENOMIC DNA]</scope>
    <source>
        <strain evidence="1 2">PLY_AMNH</strain>
    </source>
</reference>
<dbReference type="SFLD" id="SFLDG01132">
    <property type="entry name" value="C1.5.3:_5'-Nucleotidase_Like"/>
    <property type="match status" value="1"/>
</dbReference>
<dbReference type="InterPro" id="IPR036412">
    <property type="entry name" value="HAD-like_sf"/>
</dbReference>
<accession>A0AAE0BBZ4</accession>
<dbReference type="NCBIfam" id="TIGR01509">
    <property type="entry name" value="HAD-SF-IA-v3"/>
    <property type="match status" value="1"/>
</dbReference>
<dbReference type="SUPFAM" id="SSF56784">
    <property type="entry name" value="HAD-like"/>
    <property type="match status" value="1"/>
</dbReference>
<gene>
    <name evidence="1" type="ORF">CYMTET_56639</name>
</gene>
<dbReference type="SFLD" id="SFLDS00003">
    <property type="entry name" value="Haloacid_Dehalogenase"/>
    <property type="match status" value="1"/>
</dbReference>
<proteinExistence type="predicted"/>
<dbReference type="EMBL" id="LGRX02035818">
    <property type="protein sequence ID" value="KAK3233022.1"/>
    <property type="molecule type" value="Genomic_DNA"/>
</dbReference>
<name>A0AAE0BBZ4_9CHLO</name>
<dbReference type="SFLD" id="SFLDG01129">
    <property type="entry name" value="C1.5:_HAD__Beta-PGM__Phosphata"/>
    <property type="match status" value="1"/>
</dbReference>
<dbReference type="Pfam" id="PF00702">
    <property type="entry name" value="Hydrolase"/>
    <property type="match status" value="1"/>
</dbReference>
<keyword evidence="2" id="KW-1185">Reference proteome</keyword>
<dbReference type="Proteomes" id="UP001190700">
    <property type="component" value="Unassembled WGS sequence"/>
</dbReference>
<dbReference type="PANTHER" id="PTHR12725:SF117">
    <property type="entry name" value="HALOACID DEHALOGENASE-LIKE HYDROLASE"/>
    <property type="match status" value="1"/>
</dbReference>
<dbReference type="Gene3D" id="3.40.50.1000">
    <property type="entry name" value="HAD superfamily/HAD-like"/>
    <property type="match status" value="1"/>
</dbReference>
<comment type="caution">
    <text evidence="1">The sequence shown here is derived from an EMBL/GenBank/DDBJ whole genome shotgun (WGS) entry which is preliminary data.</text>
</comment>
<sequence length="233" mass="25806">MANIDTLIFDLDGTLYPNDNGYVDHIRGNAERFIHETLGVPAEEAGPTRKKALALANQTALGLRMQGFDFVTEDLVSCMREGAELFMTPDKEVQDFLSTLCQKKKMYIFTNTREVHAREALELLGLSSYFLEVYGADFMGDCCKPQEAAFQKVLDDISVDAKSCVMFEDSLKNLRTAKFMGMTTVFITSEDDEQGVSEEGGTRDPDLSQVADAIVTTCTSSALLPQLPLLWNA</sequence>